<organism evidence="2 3">
    <name type="scientific">Monilinia fructigena</name>
    <dbReference type="NCBI Taxonomy" id="38457"/>
    <lineage>
        <taxon>Eukaryota</taxon>
        <taxon>Fungi</taxon>
        <taxon>Dikarya</taxon>
        <taxon>Ascomycota</taxon>
        <taxon>Pezizomycotina</taxon>
        <taxon>Leotiomycetes</taxon>
        <taxon>Helotiales</taxon>
        <taxon>Sclerotiniaceae</taxon>
        <taxon>Monilinia</taxon>
    </lineage>
</organism>
<dbReference type="AlphaFoldDB" id="A0A395J2Y8"/>
<accession>A0A395J2Y8</accession>
<dbReference type="OrthoDB" id="3553850at2759"/>
<sequence length="275" mass="31402">MLSTTFSTIVSNATAEIQFRRGCPHPRRCKIRFVIRLLSPFNILALFVLMPLKFVLTPRWFHKINVAAVRFLNAPLLLLIGYLERRQLWAGHRRQKEAEQLPRAPPRPRLWDFSRGFSVHGDLQAVFDTEPPSDIEDEIERTAENDIPRDRNIFEQDFVREFNNPASTKANSESLQNAQKNLREDMKRRDTINSSKRIRRDSVAPFAGMSIPKHLRDLLNEGSSDEEGGIFAEIGKVGGVYRRVERLLELASEEGGGDGTLSDLDRSVAVEFSDD</sequence>
<dbReference type="PANTHER" id="PTHR35859">
    <property type="entry name" value="NONSELECTIVE CATION CHANNEL PROTEIN"/>
    <property type="match status" value="1"/>
</dbReference>
<protein>
    <submittedName>
        <fullName evidence="2">Uncharacterized protein</fullName>
    </submittedName>
</protein>
<gene>
    <name evidence="2" type="ORF">DID88_006306</name>
</gene>
<evidence type="ECO:0000313" key="2">
    <source>
        <dbReference type="EMBL" id="RAL66616.1"/>
    </source>
</evidence>
<proteinExistence type="predicted"/>
<feature type="transmembrane region" description="Helical" evidence="1">
    <location>
        <begin position="64"/>
        <end position="83"/>
    </location>
</feature>
<reference evidence="2 3" key="1">
    <citation type="submission" date="2018-06" db="EMBL/GenBank/DDBJ databases">
        <title>Genome Sequence of the Brown Rot Fungal Pathogen Monilinia fructigena.</title>
        <authorList>
            <person name="Landi L."/>
            <person name="De Miccolis Angelini R.M."/>
            <person name="Pollastro S."/>
            <person name="Abate D."/>
            <person name="Faretra F."/>
            <person name="Romanazzi G."/>
        </authorList>
    </citation>
    <scope>NUCLEOTIDE SEQUENCE [LARGE SCALE GENOMIC DNA]</scope>
    <source>
        <strain evidence="2 3">Mfrg269</strain>
    </source>
</reference>
<evidence type="ECO:0000313" key="3">
    <source>
        <dbReference type="Proteomes" id="UP000249056"/>
    </source>
</evidence>
<keyword evidence="1" id="KW-0472">Membrane</keyword>
<feature type="transmembrane region" description="Helical" evidence="1">
    <location>
        <begin position="33"/>
        <end position="52"/>
    </location>
</feature>
<dbReference type="Proteomes" id="UP000249056">
    <property type="component" value="Unassembled WGS sequence"/>
</dbReference>
<dbReference type="EMBL" id="QKRW01000006">
    <property type="protein sequence ID" value="RAL66616.1"/>
    <property type="molecule type" value="Genomic_DNA"/>
</dbReference>
<dbReference type="PANTHER" id="PTHR35859:SF1">
    <property type="entry name" value="NONSELECTIVE CATION CHANNEL PROTEIN"/>
    <property type="match status" value="1"/>
</dbReference>
<evidence type="ECO:0000256" key="1">
    <source>
        <dbReference type="SAM" id="Phobius"/>
    </source>
</evidence>
<keyword evidence="1" id="KW-1133">Transmembrane helix</keyword>
<dbReference type="InterPro" id="IPR052971">
    <property type="entry name" value="TRP_calcium_channel"/>
</dbReference>
<name>A0A395J2Y8_9HELO</name>
<keyword evidence="3" id="KW-1185">Reference proteome</keyword>
<keyword evidence="1" id="KW-0812">Transmembrane</keyword>
<comment type="caution">
    <text evidence="2">The sequence shown here is derived from an EMBL/GenBank/DDBJ whole genome shotgun (WGS) entry which is preliminary data.</text>
</comment>